<gene>
    <name evidence="5" type="ORF">CHYS00102_LOCUS22720</name>
</gene>
<name>A0A7S1FWQ2_9STRA</name>
<dbReference type="GO" id="GO:0034599">
    <property type="term" value="P:cellular response to oxidative stress"/>
    <property type="evidence" value="ECO:0007669"/>
    <property type="project" value="InterPro"/>
</dbReference>
<feature type="signal peptide" evidence="3">
    <location>
        <begin position="1"/>
        <end position="24"/>
    </location>
</feature>
<protein>
    <recommendedName>
        <fullName evidence="4">Plant heme peroxidase family profile domain-containing protein</fullName>
    </recommendedName>
</protein>
<accession>A0A7S1FWQ2</accession>
<dbReference type="GO" id="GO:0000302">
    <property type="term" value="P:response to reactive oxygen species"/>
    <property type="evidence" value="ECO:0007669"/>
    <property type="project" value="TreeGrafter"/>
</dbReference>
<dbReference type="AlphaFoldDB" id="A0A7S1FWQ2"/>
<dbReference type="Gene3D" id="1.10.420.10">
    <property type="entry name" value="Peroxidase, domain 2"/>
    <property type="match status" value="1"/>
</dbReference>
<dbReference type="InterPro" id="IPR010255">
    <property type="entry name" value="Haem_peroxidase_sf"/>
</dbReference>
<reference evidence="5" key="1">
    <citation type="submission" date="2021-01" db="EMBL/GenBank/DDBJ databases">
        <authorList>
            <person name="Corre E."/>
            <person name="Pelletier E."/>
            <person name="Niang G."/>
            <person name="Scheremetjew M."/>
            <person name="Finn R."/>
            <person name="Kale V."/>
            <person name="Holt S."/>
            <person name="Cochrane G."/>
            <person name="Meng A."/>
            <person name="Brown T."/>
            <person name="Cohen L."/>
        </authorList>
    </citation>
    <scope>NUCLEOTIDE SEQUENCE</scope>
    <source>
        <strain evidence="5">308</strain>
    </source>
</reference>
<dbReference type="InterPro" id="IPR044831">
    <property type="entry name" value="Ccp1-like"/>
</dbReference>
<evidence type="ECO:0000256" key="1">
    <source>
        <dbReference type="ARBA" id="ARBA00023002"/>
    </source>
</evidence>
<feature type="chain" id="PRO_5031010061" description="Plant heme peroxidase family profile domain-containing protein" evidence="3">
    <location>
        <begin position="25"/>
        <end position="375"/>
    </location>
</feature>
<evidence type="ECO:0000256" key="2">
    <source>
        <dbReference type="RuleBase" id="RU004241"/>
    </source>
</evidence>
<dbReference type="PANTHER" id="PTHR31356:SF66">
    <property type="entry name" value="CATALASE-PEROXIDASE"/>
    <property type="match status" value="1"/>
</dbReference>
<evidence type="ECO:0000259" key="4">
    <source>
        <dbReference type="PROSITE" id="PS50873"/>
    </source>
</evidence>
<sequence length="375" mass="40144">MNLQRNKASWVLILFSSSLVQNDAFIPYPLRSSRASRTTVSMESNQFSPEETTKGIISRRNLLQGLGSTLAASTLIQPQEAYATVFFDPDRYGDKELKIATVNKLRQNVRSTILTDPILATQFLRISIIDALTFDASTGEGGPDGTVVSAILGAPASSPLVYLKPAATKLFEIATKIKKTTEITMADVVAFAGAESIETLGGPRITIQLGKLDSNKPPKNPSYVDLSTTDGIVNGFVKAGLSEREVALIFGAIGSMEKIVAATKKDDDDMEEENEMGDVAVFIPSSFGAPQEIYGKRIGALDNSYFESVATALKKKTPVSSAAFQNDKVGGWAIKYAGNKGGFLRDLPEAYEKLMGLGASYTGGKMGNLLDKSAA</sequence>
<dbReference type="PROSITE" id="PS50873">
    <property type="entry name" value="PEROXIDASE_4"/>
    <property type="match status" value="1"/>
</dbReference>
<dbReference type="Gene3D" id="1.10.520.10">
    <property type="match status" value="1"/>
</dbReference>
<feature type="domain" description="Plant heme peroxidase family profile" evidence="4">
    <location>
        <begin position="105"/>
        <end position="375"/>
    </location>
</feature>
<dbReference type="GO" id="GO:0020037">
    <property type="term" value="F:heme binding"/>
    <property type="evidence" value="ECO:0007669"/>
    <property type="project" value="InterPro"/>
</dbReference>
<organism evidence="5">
    <name type="scientific">Corethron hystrix</name>
    <dbReference type="NCBI Taxonomy" id="216773"/>
    <lineage>
        <taxon>Eukaryota</taxon>
        <taxon>Sar</taxon>
        <taxon>Stramenopiles</taxon>
        <taxon>Ochrophyta</taxon>
        <taxon>Bacillariophyta</taxon>
        <taxon>Coscinodiscophyceae</taxon>
        <taxon>Corethrophycidae</taxon>
        <taxon>Corethrales</taxon>
        <taxon>Corethraceae</taxon>
        <taxon>Corethron</taxon>
    </lineage>
</organism>
<dbReference type="GO" id="GO:0042744">
    <property type="term" value="P:hydrogen peroxide catabolic process"/>
    <property type="evidence" value="ECO:0007669"/>
    <property type="project" value="TreeGrafter"/>
</dbReference>
<keyword evidence="1" id="KW-0560">Oxidoreductase</keyword>
<evidence type="ECO:0000256" key="3">
    <source>
        <dbReference type="SAM" id="SignalP"/>
    </source>
</evidence>
<dbReference type="SUPFAM" id="SSF48113">
    <property type="entry name" value="Heme-dependent peroxidases"/>
    <property type="match status" value="1"/>
</dbReference>
<keyword evidence="3" id="KW-0732">Signal</keyword>
<evidence type="ECO:0000313" key="5">
    <source>
        <dbReference type="EMBL" id="CAD8895506.1"/>
    </source>
</evidence>
<dbReference type="EMBL" id="HBFR01031290">
    <property type="protein sequence ID" value="CAD8895506.1"/>
    <property type="molecule type" value="Transcribed_RNA"/>
</dbReference>
<comment type="similarity">
    <text evidence="2">Belongs to the peroxidase family.</text>
</comment>
<dbReference type="PANTHER" id="PTHR31356">
    <property type="entry name" value="THYLAKOID LUMENAL 29 KDA PROTEIN, CHLOROPLASTIC-RELATED"/>
    <property type="match status" value="1"/>
</dbReference>
<proteinExistence type="inferred from homology"/>
<dbReference type="Pfam" id="PF00141">
    <property type="entry name" value="peroxidase"/>
    <property type="match status" value="1"/>
</dbReference>
<dbReference type="GO" id="GO:0004601">
    <property type="term" value="F:peroxidase activity"/>
    <property type="evidence" value="ECO:0007669"/>
    <property type="project" value="InterPro"/>
</dbReference>
<dbReference type="PRINTS" id="PR00458">
    <property type="entry name" value="PEROXIDASE"/>
</dbReference>
<dbReference type="InterPro" id="IPR002016">
    <property type="entry name" value="Haem_peroxidase"/>
</dbReference>